<feature type="compositionally biased region" description="Basic and acidic residues" evidence="6">
    <location>
        <begin position="1400"/>
        <end position="1413"/>
    </location>
</feature>
<feature type="compositionally biased region" description="Basic and acidic residues" evidence="6">
    <location>
        <begin position="1056"/>
        <end position="1075"/>
    </location>
</feature>
<feature type="region of interest" description="Disordered" evidence="6">
    <location>
        <begin position="1309"/>
        <end position="1344"/>
    </location>
</feature>
<keyword evidence="7" id="KW-0812">Transmembrane</keyword>
<protein>
    <recommendedName>
        <fullName evidence="5">Kinase</fullName>
        <ecNumber evidence="5">2.7.-.-</ecNumber>
    </recommendedName>
</protein>
<dbReference type="Pfam" id="PF03770">
    <property type="entry name" value="IPK"/>
    <property type="match status" value="1"/>
</dbReference>
<name>A0AAJ0GDB1_9PEZI</name>
<dbReference type="EMBL" id="JAWDJX010000023">
    <property type="protein sequence ID" value="KAK3051976.1"/>
    <property type="molecule type" value="Genomic_DNA"/>
</dbReference>
<evidence type="ECO:0000256" key="4">
    <source>
        <dbReference type="ARBA" id="ARBA00022777"/>
    </source>
</evidence>
<comment type="subcellular location">
    <subcellularLocation>
        <location evidence="1">Membrane</location>
        <topology evidence="1">Multi-pass membrane protein</topology>
    </subcellularLocation>
</comment>
<feature type="compositionally biased region" description="Polar residues" evidence="6">
    <location>
        <begin position="1250"/>
        <end position="1262"/>
    </location>
</feature>
<dbReference type="CDD" id="cd17354">
    <property type="entry name" value="MFS_Mch1p_like"/>
    <property type="match status" value="1"/>
</dbReference>
<dbReference type="InterPro" id="IPR011701">
    <property type="entry name" value="MFS"/>
</dbReference>
<feature type="transmembrane region" description="Helical" evidence="7">
    <location>
        <begin position="143"/>
        <end position="161"/>
    </location>
</feature>
<feature type="compositionally biased region" description="Basic and acidic residues" evidence="6">
    <location>
        <begin position="842"/>
        <end position="851"/>
    </location>
</feature>
<keyword evidence="7" id="KW-1133">Transmembrane helix</keyword>
<feature type="transmembrane region" description="Helical" evidence="7">
    <location>
        <begin position="535"/>
        <end position="556"/>
    </location>
</feature>
<dbReference type="GO" id="GO:0005737">
    <property type="term" value="C:cytoplasm"/>
    <property type="evidence" value="ECO:0007669"/>
    <property type="project" value="TreeGrafter"/>
</dbReference>
<dbReference type="GO" id="GO:0032958">
    <property type="term" value="P:inositol phosphate biosynthetic process"/>
    <property type="evidence" value="ECO:0007669"/>
    <property type="project" value="InterPro"/>
</dbReference>
<evidence type="ECO:0000313" key="8">
    <source>
        <dbReference type="EMBL" id="KAK3051976.1"/>
    </source>
</evidence>
<feature type="compositionally biased region" description="Polar residues" evidence="6">
    <location>
        <begin position="622"/>
        <end position="642"/>
    </location>
</feature>
<dbReference type="EC" id="2.7.-.-" evidence="5"/>
<evidence type="ECO:0000256" key="3">
    <source>
        <dbReference type="ARBA" id="ARBA00022679"/>
    </source>
</evidence>
<feature type="region of interest" description="Disordered" evidence="6">
    <location>
        <begin position="1"/>
        <end position="44"/>
    </location>
</feature>
<feature type="compositionally biased region" description="Basic residues" evidence="6">
    <location>
        <begin position="1383"/>
        <end position="1399"/>
    </location>
</feature>
<evidence type="ECO:0000256" key="5">
    <source>
        <dbReference type="RuleBase" id="RU363090"/>
    </source>
</evidence>
<feature type="compositionally biased region" description="Basic and acidic residues" evidence="6">
    <location>
        <begin position="1263"/>
        <end position="1274"/>
    </location>
</feature>
<feature type="compositionally biased region" description="Acidic residues" evidence="6">
    <location>
        <begin position="1114"/>
        <end position="1126"/>
    </location>
</feature>
<feature type="region of interest" description="Disordered" evidence="6">
    <location>
        <begin position="810"/>
        <end position="858"/>
    </location>
</feature>
<feature type="transmembrane region" description="Helical" evidence="7">
    <location>
        <begin position="250"/>
        <end position="272"/>
    </location>
</feature>
<keyword evidence="4 5" id="KW-0418">Kinase</keyword>
<dbReference type="GO" id="GO:0005634">
    <property type="term" value="C:nucleus"/>
    <property type="evidence" value="ECO:0007669"/>
    <property type="project" value="TreeGrafter"/>
</dbReference>
<feature type="transmembrane region" description="Helical" evidence="7">
    <location>
        <begin position="209"/>
        <end position="230"/>
    </location>
</feature>
<proteinExistence type="inferred from homology"/>
<feature type="compositionally biased region" description="Basic and acidic residues" evidence="6">
    <location>
        <begin position="29"/>
        <end position="44"/>
    </location>
</feature>
<accession>A0AAJ0GDB1</accession>
<evidence type="ECO:0000256" key="2">
    <source>
        <dbReference type="ARBA" id="ARBA00007374"/>
    </source>
</evidence>
<feature type="compositionally biased region" description="Basic and acidic residues" evidence="6">
    <location>
        <begin position="1748"/>
        <end position="1759"/>
    </location>
</feature>
<feature type="compositionally biased region" description="Polar residues" evidence="6">
    <location>
        <begin position="1314"/>
        <end position="1328"/>
    </location>
</feature>
<feature type="compositionally biased region" description="Polar residues" evidence="6">
    <location>
        <begin position="956"/>
        <end position="969"/>
    </location>
</feature>
<comment type="similarity">
    <text evidence="2 5">Belongs to the inositol phosphokinase (IPK) family.</text>
</comment>
<evidence type="ECO:0000256" key="7">
    <source>
        <dbReference type="SAM" id="Phobius"/>
    </source>
</evidence>
<feature type="transmembrane region" description="Helical" evidence="7">
    <location>
        <begin position="108"/>
        <end position="131"/>
    </location>
</feature>
<dbReference type="GO" id="GO:0022857">
    <property type="term" value="F:transmembrane transporter activity"/>
    <property type="evidence" value="ECO:0007669"/>
    <property type="project" value="InterPro"/>
</dbReference>
<feature type="transmembrane region" description="Helical" evidence="7">
    <location>
        <begin position="471"/>
        <end position="493"/>
    </location>
</feature>
<dbReference type="PANTHER" id="PTHR12400:SF21">
    <property type="entry name" value="KINASE"/>
    <property type="match status" value="1"/>
</dbReference>
<dbReference type="PANTHER" id="PTHR12400">
    <property type="entry name" value="INOSITOL POLYPHOSPHATE KINASE"/>
    <property type="match status" value="1"/>
</dbReference>
<dbReference type="Gene3D" id="1.20.1250.20">
    <property type="entry name" value="MFS general substrate transporter like domains"/>
    <property type="match status" value="1"/>
</dbReference>
<reference evidence="8" key="1">
    <citation type="submission" date="2023-04" db="EMBL/GenBank/DDBJ databases">
        <title>Black Yeasts Isolated from many extreme environments.</title>
        <authorList>
            <person name="Coleine C."/>
            <person name="Stajich J.E."/>
            <person name="Selbmann L."/>
        </authorList>
    </citation>
    <scope>NUCLEOTIDE SEQUENCE</scope>
    <source>
        <strain evidence="8">CCFEE 5312</strain>
    </source>
</reference>
<feature type="transmembrane region" description="Helical" evidence="7">
    <location>
        <begin position="74"/>
        <end position="96"/>
    </location>
</feature>
<comment type="caution">
    <text evidence="8">The sequence shown here is derived from an EMBL/GenBank/DDBJ whole genome shotgun (WGS) entry which is preliminary data.</text>
</comment>
<gene>
    <name evidence="8" type="primary">KCS1</name>
    <name evidence="8" type="ORF">LTR09_006930</name>
</gene>
<dbReference type="Proteomes" id="UP001271007">
    <property type="component" value="Unassembled WGS sequence"/>
</dbReference>
<dbReference type="InterPro" id="IPR038286">
    <property type="entry name" value="IPK_sf"/>
</dbReference>
<feature type="region of interest" description="Disordered" evidence="6">
    <location>
        <begin position="1113"/>
        <end position="1132"/>
    </location>
</feature>
<feature type="compositionally biased region" description="Basic and acidic residues" evidence="6">
    <location>
        <begin position="1433"/>
        <end position="1442"/>
    </location>
</feature>
<dbReference type="GO" id="GO:0046854">
    <property type="term" value="P:phosphatidylinositol phosphate biosynthetic process"/>
    <property type="evidence" value="ECO:0007669"/>
    <property type="project" value="TreeGrafter"/>
</dbReference>
<dbReference type="Gene3D" id="3.30.470.160">
    <property type="entry name" value="Inositol polyphosphate kinase"/>
    <property type="match status" value="1"/>
</dbReference>
<feature type="transmembrane region" description="Helical" evidence="7">
    <location>
        <begin position="499"/>
        <end position="528"/>
    </location>
</feature>
<dbReference type="Pfam" id="PF07690">
    <property type="entry name" value="MFS_1"/>
    <property type="match status" value="1"/>
</dbReference>
<dbReference type="GO" id="GO:0000824">
    <property type="term" value="F:inositol-1,4,5,6-tetrakisphosphate 3-kinase activity"/>
    <property type="evidence" value="ECO:0007669"/>
    <property type="project" value="TreeGrafter"/>
</dbReference>
<feature type="region of interest" description="Disordered" evidence="6">
    <location>
        <begin position="1738"/>
        <end position="1759"/>
    </location>
</feature>
<dbReference type="GO" id="GO:0016020">
    <property type="term" value="C:membrane"/>
    <property type="evidence" value="ECO:0007669"/>
    <property type="project" value="UniProtKB-SubCell"/>
</dbReference>
<feature type="region of interest" description="Disordered" evidence="6">
    <location>
        <begin position="886"/>
        <end position="972"/>
    </location>
</feature>
<dbReference type="InterPro" id="IPR036259">
    <property type="entry name" value="MFS_trans_sf"/>
</dbReference>
<evidence type="ECO:0000256" key="1">
    <source>
        <dbReference type="ARBA" id="ARBA00004141"/>
    </source>
</evidence>
<feature type="transmembrane region" description="Helical" evidence="7">
    <location>
        <begin position="173"/>
        <end position="197"/>
    </location>
</feature>
<feature type="region of interest" description="Disordered" evidence="6">
    <location>
        <begin position="1009"/>
        <end position="1075"/>
    </location>
</feature>
<feature type="region of interest" description="Disordered" evidence="6">
    <location>
        <begin position="1383"/>
        <end position="1503"/>
    </location>
</feature>
<feature type="region of interest" description="Disordered" evidence="6">
    <location>
        <begin position="618"/>
        <end position="688"/>
    </location>
</feature>
<dbReference type="InterPro" id="IPR005522">
    <property type="entry name" value="IPK"/>
</dbReference>
<keyword evidence="3 5" id="KW-0808">Transferase</keyword>
<feature type="compositionally biased region" description="Basic and acidic residues" evidence="6">
    <location>
        <begin position="911"/>
        <end position="947"/>
    </location>
</feature>
<feature type="compositionally biased region" description="Low complexity" evidence="6">
    <location>
        <begin position="1"/>
        <end position="12"/>
    </location>
</feature>
<keyword evidence="7" id="KW-0472">Membrane</keyword>
<keyword evidence="9" id="KW-1185">Reference proteome</keyword>
<evidence type="ECO:0000313" key="9">
    <source>
        <dbReference type="Proteomes" id="UP001271007"/>
    </source>
</evidence>
<dbReference type="GO" id="GO:0008440">
    <property type="term" value="F:inositol-1,4,5-trisphosphate 3-kinase activity"/>
    <property type="evidence" value="ECO:0007669"/>
    <property type="project" value="TreeGrafter"/>
</dbReference>
<dbReference type="SUPFAM" id="SSF56104">
    <property type="entry name" value="SAICAR synthase-like"/>
    <property type="match status" value="1"/>
</dbReference>
<feature type="region of interest" description="Disordered" evidence="6">
    <location>
        <begin position="1242"/>
        <end position="1289"/>
    </location>
</feature>
<sequence length="1859" mass="206288">MPPSRPTSSSSRENNTIDKLDYVPGGRPLLRDHSAEPHSRQSEEHSYAGSFFEEVAEGIAAQDKERINTQFTRYLSFTWAIINCLGAGGITAYSLYGPLFQRRLHYTQLQVNGVSIAAELSLYLPVPIWGYMCDRYGPGIPSLLSGVFFGLGYLLAAFAYKSGPPPDRGGDGWPYWVMVLAFVPIGMATSCMYLAAVTTCAKNFGRGKYKGIALALPIACFGLSGMWQSQVGSQLLYERKTDGGRGDVDVYRYFLFLGLFCLAVGIVGFFALKVVNEEQLIDEAVDELEQSGLLDSSQFLQRMTSSGHMEYGTMTTDRRLSAEEVDEMLREAEEKKARRLEEQRKKTWLLNEETRRFLSDRTMWWLAAGFFLVTGPGEAFINNLGTVIGTLYPPPTSQAENSTTGQTSAATHVSIVAITSTIARILTGTLTDVLAPTSSPHQHRRGPHSMANSLASLPPAEPSGRFELSRIIFLITFSLLMSLGQVILASGLIQGRGDLFWLVSASIGAGYGAVFSLTPICVSVIWGVENFGTNWGIVATVPAVGATVWGLVYSGVYQTAAERGVAALGEVKEDVLCYGTGCYAPTFWAMATAVFSAAYRSPTDGICGPTSEVQCPPLMPPASTQPAWYNPSRLSPSPAKQNNDSRHDLTTSLSTAPGQDRAAKGKNAVTPPRAPPKQKLRTKTSPSALHSGLALQYVGPPLSERDSIYATHYMQSTSPVTSPVLRPTREVKVEGEVLNSSAASMALSAPQGGMVDHNLAYHKDVPESARLWQAQNNGVGRRRISRSSLRKHNRRSLYDLNDLLSSHVLRDTHELPPTSNPTTIDSPATPPTRDLAPEPDQDLARSAERQQYRSWRQGKAKLNGMTIAESQMRKSKFEHGVEQIIDAQLPRQGQSTANARSRKTSHYLGLFRDHDTADRRNGDERRVEKASRDVRPRSEEGIKKQQPEEDSDANLEHTNSTPKADNTATAKARQAHNLPLDLLEEIRNHHHLAPGTAWLRSYHKTVPDHDVKDRKVQKRLPKAEPDEDSDREHISSATYFPHKGVPTGDSPTDEQMVQHEPIEPTRTPQQKESRDDVDISLHSLDTREYLHGDISLSRAPSTADFEQLPKPLIDNEELPSDSEYESLSEGYDTLTSEAEETTPTATPMMLGQVKTISPERKRSHLPPPPIGAVELKPYNHQVGGHTTIYRFSRRAVCKQLNSKENMFYETIEKRHPELLGFMPKYIGVLNVTYRKAPKKRKEIAAEDGAHTQNDGNGLSATDSKTDDQTEKAKTNPEQPRIVSHSQQAPTAIPQVILENNRHLIPEDLFGLPRRSQTPDLQRTNTSPQSRRGGGSDDEASGSGYRPYLRAKAHSSWGYTTVNEHLRDRVLREVFMPPIIHRHDRKDRAHHATRTLHKTKSIRDDMPSLERFNSHDVSPATLKGKGSPAKPKVIRKEKLDRPPADASQVVQPIKDESDTFSRSADMSMGDSTAPALPPTSGKQHRRRHSGSGLVRKPTDVEGARGDLEYHEDEAYGADAEDEVFAMDDVKKTLSETRPKLPGSHAVVKADGKERSARVTFKDLPVPSLAPPVEFAGEPEPRNPEVSLVQQDERVEHFLLLEDLTAGMQKPCVLDLKMGTRQYGVDANDKKQASQRRKCKTTTSRELGVRICGMQVYNVREQNYLFQDKYYGRDLKAGREFRDALTRFFFDGIGHAQALKHIPAILEKITALDRNIRELPGYRLYASSLLMIYDRGDADTSGKLRPGQHNPKDSSSKPDPYPDIKLKIVDFANCVTAEAADSVRDRPAPPQHPGDMDRGYLRGLRTLRMYFQKIWEELHYQRYVERGEGEGMAVDRRGISGAVTSRGWGDSIMEDAGEVSV</sequence>
<organism evidence="8 9">
    <name type="scientific">Extremus antarcticus</name>
    <dbReference type="NCBI Taxonomy" id="702011"/>
    <lineage>
        <taxon>Eukaryota</taxon>
        <taxon>Fungi</taxon>
        <taxon>Dikarya</taxon>
        <taxon>Ascomycota</taxon>
        <taxon>Pezizomycotina</taxon>
        <taxon>Dothideomycetes</taxon>
        <taxon>Dothideomycetidae</taxon>
        <taxon>Mycosphaerellales</taxon>
        <taxon>Extremaceae</taxon>
        <taxon>Extremus</taxon>
    </lineage>
</organism>
<evidence type="ECO:0000256" key="6">
    <source>
        <dbReference type="SAM" id="MobiDB-lite"/>
    </source>
</evidence>
<dbReference type="SUPFAM" id="SSF103473">
    <property type="entry name" value="MFS general substrate transporter"/>
    <property type="match status" value="1"/>
</dbReference>